<organism evidence="2 3">
    <name type="scientific">Aristolochia fimbriata</name>
    <name type="common">White veined hardy Dutchman's pipe vine</name>
    <dbReference type="NCBI Taxonomy" id="158543"/>
    <lineage>
        <taxon>Eukaryota</taxon>
        <taxon>Viridiplantae</taxon>
        <taxon>Streptophyta</taxon>
        <taxon>Embryophyta</taxon>
        <taxon>Tracheophyta</taxon>
        <taxon>Spermatophyta</taxon>
        <taxon>Magnoliopsida</taxon>
        <taxon>Magnoliidae</taxon>
        <taxon>Piperales</taxon>
        <taxon>Aristolochiaceae</taxon>
        <taxon>Aristolochia</taxon>
    </lineage>
</organism>
<keyword evidence="3" id="KW-1185">Reference proteome</keyword>
<dbReference type="Proteomes" id="UP000825729">
    <property type="component" value="Unassembled WGS sequence"/>
</dbReference>
<gene>
    <name evidence="2" type="ORF">H6P81_020213</name>
</gene>
<evidence type="ECO:0000313" key="3">
    <source>
        <dbReference type="Proteomes" id="UP000825729"/>
    </source>
</evidence>
<proteinExistence type="predicted"/>
<evidence type="ECO:0000256" key="1">
    <source>
        <dbReference type="SAM" id="MobiDB-lite"/>
    </source>
</evidence>
<reference evidence="2 3" key="1">
    <citation type="submission" date="2021-07" db="EMBL/GenBank/DDBJ databases">
        <title>The Aristolochia fimbriata genome: insights into angiosperm evolution, floral development and chemical biosynthesis.</title>
        <authorList>
            <person name="Jiao Y."/>
        </authorList>
    </citation>
    <scope>NUCLEOTIDE SEQUENCE [LARGE SCALE GENOMIC DNA]</scope>
    <source>
        <strain evidence="2">IBCAS-2021</strain>
        <tissue evidence="2">Leaf</tissue>
    </source>
</reference>
<accession>A0AAV7DTY0</accession>
<dbReference type="AlphaFoldDB" id="A0AAV7DTY0"/>
<sequence length="76" mass="8702">MENMKDSHREELLAMEARMQEQLQTKLQEYMQRFIAMMKTLLSAFDSSFSQRVDSPTDKTSILCPLTPQTLGSGCP</sequence>
<feature type="compositionally biased region" description="Polar residues" evidence="1">
    <location>
        <begin position="67"/>
        <end position="76"/>
    </location>
</feature>
<name>A0AAV7DTY0_ARIFI</name>
<protein>
    <submittedName>
        <fullName evidence="2">Uncharacterized protein</fullName>
    </submittedName>
</protein>
<comment type="caution">
    <text evidence="2">The sequence shown here is derived from an EMBL/GenBank/DDBJ whole genome shotgun (WGS) entry which is preliminary data.</text>
</comment>
<feature type="region of interest" description="Disordered" evidence="1">
    <location>
        <begin position="53"/>
        <end position="76"/>
    </location>
</feature>
<dbReference type="EMBL" id="JAINDJ010000008">
    <property type="protein sequence ID" value="KAG9440048.1"/>
    <property type="molecule type" value="Genomic_DNA"/>
</dbReference>
<evidence type="ECO:0000313" key="2">
    <source>
        <dbReference type="EMBL" id="KAG9440048.1"/>
    </source>
</evidence>